<dbReference type="Pfam" id="PF00902">
    <property type="entry name" value="TatC"/>
    <property type="match status" value="1"/>
</dbReference>
<keyword evidence="5" id="KW-1003">Cell membrane</keyword>
<protein>
    <recommendedName>
        <fullName evidence="5">Sec-independent protein translocase protein TatC</fullName>
    </recommendedName>
</protein>
<keyword evidence="7" id="KW-1185">Reference proteome</keyword>
<accession>A0ABY4KG25</accession>
<feature type="transmembrane region" description="Helical" evidence="5">
    <location>
        <begin position="134"/>
        <end position="154"/>
    </location>
</feature>
<dbReference type="NCBIfam" id="TIGR00945">
    <property type="entry name" value="tatC"/>
    <property type="match status" value="1"/>
</dbReference>
<evidence type="ECO:0000256" key="2">
    <source>
        <dbReference type="ARBA" id="ARBA00022692"/>
    </source>
</evidence>
<keyword evidence="4 5" id="KW-0472">Membrane</keyword>
<keyword evidence="5" id="KW-0653">Protein transport</keyword>
<reference evidence="6" key="1">
    <citation type="submission" date="2022-04" db="EMBL/GenBank/DDBJ databases">
        <title>Consumption of N2O by Flavobacterium azooxidireducens sp. nov. isolated from Decomposing Leaf Litter of Phragmites australis (Cav.).</title>
        <authorList>
            <person name="Behrendt U."/>
            <person name="Spanner T."/>
            <person name="Augustin J."/>
            <person name="Horn M.A."/>
            <person name="Kolb S."/>
            <person name="Ulrich A."/>
        </authorList>
    </citation>
    <scope>NUCLEOTIDE SEQUENCE</scope>
    <source>
        <strain evidence="6">IGB 4-14</strain>
    </source>
</reference>
<evidence type="ECO:0000313" key="7">
    <source>
        <dbReference type="Proteomes" id="UP000830583"/>
    </source>
</evidence>
<dbReference type="PANTHER" id="PTHR30371">
    <property type="entry name" value="SEC-INDEPENDENT PROTEIN TRANSLOCASE PROTEIN TATC"/>
    <property type="match status" value="1"/>
</dbReference>
<dbReference type="RefSeq" id="WP_248434959.1">
    <property type="nucleotide sequence ID" value="NZ_CP096205.1"/>
</dbReference>
<sequence>MATNTKEMSFLDHLEELRWLLVRSTIAILILGTAAFFVSDFIFEKILFGPKNPNFVTYRFFCEVTQFFGFENAQICNVEMPFIIQNTNMGGQVSFLIWTCITVGFIAGFPFILWEIWKFISPALYEKEKKYAKAFIVVSSLLFFMGVLFGYYIITPLSVYFFGSFSASAEIVNEFNLESYTSMIKTSTIACGLLFELPILIYFLTKLGLVTPTFLRKYRKYALIIVLILSAVITPPDVISQVIVAIPIMVLYEISILISAVVVRKEIKQSTLK</sequence>
<comment type="subcellular location">
    <subcellularLocation>
        <location evidence="5">Cell membrane</location>
        <topology evidence="5">Multi-pass membrane protein</topology>
    </subcellularLocation>
    <subcellularLocation>
        <location evidence="1">Membrane</location>
        <topology evidence="1">Multi-pass membrane protein</topology>
    </subcellularLocation>
</comment>
<organism evidence="6 7">
    <name type="scientific">Flavobacterium azooxidireducens</name>
    <dbReference type="NCBI Taxonomy" id="1871076"/>
    <lineage>
        <taxon>Bacteria</taxon>
        <taxon>Pseudomonadati</taxon>
        <taxon>Bacteroidota</taxon>
        <taxon>Flavobacteriia</taxon>
        <taxon>Flavobacteriales</taxon>
        <taxon>Flavobacteriaceae</taxon>
        <taxon>Flavobacterium</taxon>
    </lineage>
</organism>
<comment type="subunit">
    <text evidence="5">Forms a complex with TatA.</text>
</comment>
<proteinExistence type="inferred from homology"/>
<evidence type="ECO:0000256" key="5">
    <source>
        <dbReference type="HAMAP-Rule" id="MF_00902"/>
    </source>
</evidence>
<dbReference type="HAMAP" id="MF_00902">
    <property type="entry name" value="TatC"/>
    <property type="match status" value="1"/>
</dbReference>
<comment type="similarity">
    <text evidence="5">Belongs to the TatC family.</text>
</comment>
<keyword evidence="5" id="KW-0811">Translocation</keyword>
<name>A0ABY4KG25_9FLAO</name>
<dbReference type="PANTHER" id="PTHR30371:SF0">
    <property type="entry name" value="SEC-INDEPENDENT PROTEIN TRANSLOCASE PROTEIN TATC, CHLOROPLASTIC-RELATED"/>
    <property type="match status" value="1"/>
</dbReference>
<evidence type="ECO:0000256" key="4">
    <source>
        <dbReference type="ARBA" id="ARBA00023136"/>
    </source>
</evidence>
<feature type="transmembrane region" description="Helical" evidence="5">
    <location>
        <begin position="187"/>
        <end position="209"/>
    </location>
</feature>
<feature type="transmembrane region" description="Helical" evidence="5">
    <location>
        <begin position="221"/>
        <end position="236"/>
    </location>
</feature>
<keyword evidence="5" id="KW-0813">Transport</keyword>
<feature type="transmembrane region" description="Helical" evidence="5">
    <location>
        <begin position="20"/>
        <end position="43"/>
    </location>
</feature>
<keyword evidence="3 5" id="KW-1133">Transmembrane helix</keyword>
<dbReference type="PRINTS" id="PR01840">
    <property type="entry name" value="TATCFAMILY"/>
</dbReference>
<evidence type="ECO:0000256" key="3">
    <source>
        <dbReference type="ARBA" id="ARBA00022989"/>
    </source>
</evidence>
<feature type="transmembrane region" description="Helical" evidence="5">
    <location>
        <begin position="242"/>
        <end position="263"/>
    </location>
</feature>
<dbReference type="EMBL" id="CP096205">
    <property type="protein sequence ID" value="UPQ79654.1"/>
    <property type="molecule type" value="Genomic_DNA"/>
</dbReference>
<evidence type="ECO:0000313" key="6">
    <source>
        <dbReference type="EMBL" id="UPQ79654.1"/>
    </source>
</evidence>
<keyword evidence="2 5" id="KW-0812">Transmembrane</keyword>
<evidence type="ECO:0000256" key="1">
    <source>
        <dbReference type="ARBA" id="ARBA00004141"/>
    </source>
</evidence>
<dbReference type="Proteomes" id="UP000830583">
    <property type="component" value="Chromosome"/>
</dbReference>
<dbReference type="InterPro" id="IPR002033">
    <property type="entry name" value="TatC"/>
</dbReference>
<comment type="function">
    <text evidence="5">Part of the twin-arginine translocation (Tat) system that transports large folded proteins containing a characteristic twin-arginine motif in their signal peptide across membranes.</text>
</comment>
<feature type="transmembrane region" description="Helical" evidence="5">
    <location>
        <begin position="95"/>
        <end position="114"/>
    </location>
</feature>
<gene>
    <name evidence="5 6" type="primary">tatC</name>
    <name evidence="6" type="ORF">M0M57_02165</name>
</gene>